<dbReference type="AlphaFoldDB" id="A0A1H9BEB7"/>
<dbReference type="GO" id="GO:0006950">
    <property type="term" value="P:response to stress"/>
    <property type="evidence" value="ECO:0007669"/>
    <property type="project" value="TreeGrafter"/>
</dbReference>
<dbReference type="EMBL" id="FNKE01000001">
    <property type="protein sequence ID" value="SDQ22539.1"/>
    <property type="molecule type" value="Genomic_DNA"/>
</dbReference>
<dbReference type="Gene3D" id="1.10.10.10">
    <property type="entry name" value="Winged helix-like DNA-binding domain superfamily/Winged helix DNA-binding domain"/>
    <property type="match status" value="1"/>
</dbReference>
<dbReference type="RefSeq" id="WP_074560717.1">
    <property type="nucleotide sequence ID" value="NZ_FNKE01000001.1"/>
</dbReference>
<dbReference type="GO" id="GO:0003700">
    <property type="term" value="F:DNA-binding transcription factor activity"/>
    <property type="evidence" value="ECO:0007669"/>
    <property type="project" value="InterPro"/>
</dbReference>
<accession>A0A1H9BEB7</accession>
<dbReference type="OrthoDB" id="1551170at2"/>
<dbReference type="GO" id="GO:0003677">
    <property type="term" value="F:DNA binding"/>
    <property type="evidence" value="ECO:0007669"/>
    <property type="project" value="UniProtKB-KW"/>
</dbReference>
<dbReference type="SMART" id="SM00347">
    <property type="entry name" value="HTH_MARR"/>
    <property type="match status" value="1"/>
</dbReference>
<dbReference type="InterPro" id="IPR000835">
    <property type="entry name" value="HTH_MarR-typ"/>
</dbReference>
<dbReference type="PROSITE" id="PS50995">
    <property type="entry name" value="HTH_MARR_2"/>
    <property type="match status" value="1"/>
</dbReference>
<name>A0A1H9BEB7_STREI</name>
<proteinExistence type="predicted"/>
<dbReference type="PANTHER" id="PTHR33164">
    <property type="entry name" value="TRANSCRIPTIONAL REGULATOR, MARR FAMILY"/>
    <property type="match status" value="1"/>
</dbReference>
<reference evidence="1 2" key="1">
    <citation type="submission" date="2016-10" db="EMBL/GenBank/DDBJ databases">
        <authorList>
            <person name="de Groot N.N."/>
        </authorList>
    </citation>
    <scope>NUCLEOTIDE SEQUENCE [LARGE SCALE GENOMIC DNA]</scope>
    <source>
        <strain evidence="1 2">Sb05</strain>
    </source>
</reference>
<dbReference type="Pfam" id="PF01047">
    <property type="entry name" value="MarR"/>
    <property type="match status" value="1"/>
</dbReference>
<dbReference type="InterPro" id="IPR039422">
    <property type="entry name" value="MarR/SlyA-like"/>
</dbReference>
<evidence type="ECO:0000313" key="2">
    <source>
        <dbReference type="Proteomes" id="UP000182870"/>
    </source>
</evidence>
<dbReference type="InterPro" id="IPR036390">
    <property type="entry name" value="WH_DNA-bd_sf"/>
</dbReference>
<keyword evidence="1" id="KW-0238">DNA-binding</keyword>
<gene>
    <name evidence="1" type="ORF">SAMN05216392_1046</name>
</gene>
<sequence length="143" mass="16640">MSDNMIQEVLDGCLFFSVKRLDRALDKFTEAAFKELGMSHSYALVLFILNQENGKRYKDLSDILCIAPPSLTKIIDKLARREFVAITRDGRTKRVYITDKGREFIPIIGEVFHKTRLEFMRLSQPCDFNNLIDQINHLTKQLK</sequence>
<organism evidence="1 2">
    <name type="scientific">Streptococcus equinus</name>
    <name type="common">Streptococcus bovis</name>
    <dbReference type="NCBI Taxonomy" id="1335"/>
    <lineage>
        <taxon>Bacteria</taxon>
        <taxon>Bacillati</taxon>
        <taxon>Bacillota</taxon>
        <taxon>Bacilli</taxon>
        <taxon>Lactobacillales</taxon>
        <taxon>Streptococcaceae</taxon>
        <taxon>Streptococcus</taxon>
    </lineage>
</organism>
<evidence type="ECO:0000313" key="1">
    <source>
        <dbReference type="EMBL" id="SDQ22539.1"/>
    </source>
</evidence>
<dbReference type="Proteomes" id="UP000182870">
    <property type="component" value="Unassembled WGS sequence"/>
</dbReference>
<dbReference type="SUPFAM" id="SSF46785">
    <property type="entry name" value="Winged helix' DNA-binding domain"/>
    <property type="match status" value="1"/>
</dbReference>
<dbReference type="InterPro" id="IPR036388">
    <property type="entry name" value="WH-like_DNA-bd_sf"/>
</dbReference>
<protein>
    <submittedName>
        <fullName evidence="1">DNA-binding transcriptional regulator, MarR family</fullName>
    </submittedName>
</protein>
<dbReference type="PANTHER" id="PTHR33164:SF101">
    <property type="entry name" value="TRANSCRIPTIONAL REPRESSOR MPRA"/>
    <property type="match status" value="1"/>
</dbReference>